<feature type="chain" id="PRO_5038673057" evidence="4">
    <location>
        <begin position="21"/>
        <end position="590"/>
    </location>
</feature>
<dbReference type="PANTHER" id="PTHR10030:SF37">
    <property type="entry name" value="ALPHA-L-FUCOSIDASE-RELATED"/>
    <property type="match status" value="1"/>
</dbReference>
<keyword evidence="7" id="KW-1185">Reference proteome</keyword>
<keyword evidence="3" id="KW-0326">Glycosidase</keyword>
<dbReference type="SMART" id="SM00812">
    <property type="entry name" value="Alpha_L_fucos"/>
    <property type="match status" value="1"/>
</dbReference>
<name>A0A9E2S3D6_9BACT</name>
<evidence type="ECO:0000256" key="2">
    <source>
        <dbReference type="ARBA" id="ARBA00022801"/>
    </source>
</evidence>
<dbReference type="Proteomes" id="UP000812270">
    <property type="component" value="Unassembled WGS sequence"/>
</dbReference>
<gene>
    <name evidence="6" type="ORF">KTO63_01830</name>
</gene>
<dbReference type="InterPro" id="IPR057739">
    <property type="entry name" value="Glyco_hydro_29_N"/>
</dbReference>
<evidence type="ECO:0000256" key="1">
    <source>
        <dbReference type="ARBA" id="ARBA00022729"/>
    </source>
</evidence>
<evidence type="ECO:0000313" key="6">
    <source>
        <dbReference type="EMBL" id="MBV4355868.1"/>
    </source>
</evidence>
<evidence type="ECO:0000256" key="4">
    <source>
        <dbReference type="SAM" id="SignalP"/>
    </source>
</evidence>
<feature type="signal peptide" evidence="4">
    <location>
        <begin position="1"/>
        <end position="20"/>
    </location>
</feature>
<dbReference type="Pfam" id="PF01120">
    <property type="entry name" value="Alpha_L_fucos"/>
    <property type="match status" value="1"/>
</dbReference>
<dbReference type="RefSeq" id="WP_217789414.1">
    <property type="nucleotide sequence ID" value="NZ_JAHSPG010000001.1"/>
</dbReference>
<feature type="domain" description="Glycoside hydrolase family 29 N-terminal" evidence="5">
    <location>
        <begin position="48"/>
        <end position="379"/>
    </location>
</feature>
<dbReference type="GO" id="GO:0005764">
    <property type="term" value="C:lysosome"/>
    <property type="evidence" value="ECO:0007669"/>
    <property type="project" value="TreeGrafter"/>
</dbReference>
<dbReference type="GO" id="GO:0004560">
    <property type="term" value="F:alpha-L-fucosidase activity"/>
    <property type="evidence" value="ECO:0007669"/>
    <property type="project" value="InterPro"/>
</dbReference>
<evidence type="ECO:0000313" key="7">
    <source>
        <dbReference type="Proteomes" id="UP000812270"/>
    </source>
</evidence>
<reference evidence="6" key="1">
    <citation type="submission" date="2021-06" db="EMBL/GenBank/DDBJ databases">
        <authorList>
            <person name="Huq M.A."/>
        </authorList>
    </citation>
    <scope>NUCLEOTIDE SEQUENCE</scope>
    <source>
        <strain evidence="6">MAH-26</strain>
    </source>
</reference>
<keyword evidence="1 4" id="KW-0732">Signal</keyword>
<accession>A0A9E2S3D6</accession>
<protein>
    <submittedName>
        <fullName evidence="6">Alpha-L-fucosidase</fullName>
    </submittedName>
</protein>
<dbReference type="AlphaFoldDB" id="A0A9E2S3D6"/>
<dbReference type="PANTHER" id="PTHR10030">
    <property type="entry name" value="ALPHA-L-FUCOSIDASE"/>
    <property type="match status" value="1"/>
</dbReference>
<organism evidence="6 7">
    <name type="scientific">Pinibacter aurantiacus</name>
    <dbReference type="NCBI Taxonomy" id="2851599"/>
    <lineage>
        <taxon>Bacteria</taxon>
        <taxon>Pseudomonadati</taxon>
        <taxon>Bacteroidota</taxon>
        <taxon>Chitinophagia</taxon>
        <taxon>Chitinophagales</taxon>
        <taxon>Chitinophagaceae</taxon>
        <taxon>Pinibacter</taxon>
    </lineage>
</organism>
<proteinExistence type="predicted"/>
<dbReference type="InterPro" id="IPR000933">
    <property type="entry name" value="Glyco_hydro_29"/>
</dbReference>
<dbReference type="GO" id="GO:0006004">
    <property type="term" value="P:fucose metabolic process"/>
    <property type="evidence" value="ECO:0007669"/>
    <property type="project" value="TreeGrafter"/>
</dbReference>
<keyword evidence="2" id="KW-0378">Hydrolase</keyword>
<sequence length="590" mass="67780">MNRIMLCIIISVLCVSNTYAQWSVLEGDPRIQQNRSELYLYQVFSKKEWNASNFASPADMRWHEIARYGMFIHFGLSAHENKDLSWPIVYNRKMPDAGHGEYTDSAWQNVWPSEFRLEKFNADEWVNIAKRAGMKYIIVIAKHHDGFHMWDTKYSDFKITNTPFKRDYLKELADACHKGGMRFGIYYSQRDWYHPDYAPIDSNTVDKIKDPPYYKAKPGTEIKHGITHQKYIDYQFNVVEELCTKYGKIDEFWFDAVYWGGMFTADMWESEKLTRMIRLLQPGIIINNRASLPGDFDTPEQRIGMYQRRPWESAMTLNGSWAYSPEPVKPVKDLLREMLMAAAGNGNVLLSWGAKWNGEFDAAQKDSLLKIGRWLKQYGSAYYGTHGGPWMPTEKVGAVYNAKTVYLYVFNWSDEGVKLSGIGGNPVVSATLLNVKEKLKWKVEGDKIVLSKPGRTDSIVTLVKLVMTKPVRDVNAATVKSIFSDPAFGRKILVKTIEKTEWESHFYTVDFGVIKNITGLYFPEKNAAIQIDVSIDGVTWQEMGTVDESSKEMAFTTFMTGINLPGRKLRYIRLHITGDAADVKFDVFAK</sequence>
<evidence type="ECO:0000259" key="5">
    <source>
        <dbReference type="Pfam" id="PF01120"/>
    </source>
</evidence>
<comment type="caution">
    <text evidence="6">The sequence shown here is derived from an EMBL/GenBank/DDBJ whole genome shotgun (WGS) entry which is preliminary data.</text>
</comment>
<evidence type="ECO:0000256" key="3">
    <source>
        <dbReference type="ARBA" id="ARBA00023295"/>
    </source>
</evidence>
<dbReference type="EMBL" id="JAHSPG010000001">
    <property type="protein sequence ID" value="MBV4355868.1"/>
    <property type="molecule type" value="Genomic_DNA"/>
</dbReference>
<dbReference type="GO" id="GO:0016139">
    <property type="term" value="P:glycoside catabolic process"/>
    <property type="evidence" value="ECO:0007669"/>
    <property type="project" value="TreeGrafter"/>
</dbReference>